<dbReference type="CDD" id="cd03789">
    <property type="entry name" value="GT9_LPS_heptosyltransferase"/>
    <property type="match status" value="1"/>
</dbReference>
<dbReference type="PANTHER" id="PTHR30160">
    <property type="entry name" value="TETRAACYLDISACCHARIDE 4'-KINASE-RELATED"/>
    <property type="match status" value="1"/>
</dbReference>
<name>X1RYE2_9ZZZZ</name>
<feature type="non-terminal residue" evidence="3">
    <location>
        <position position="1"/>
    </location>
</feature>
<evidence type="ECO:0000256" key="2">
    <source>
        <dbReference type="ARBA" id="ARBA00022679"/>
    </source>
</evidence>
<evidence type="ECO:0000256" key="1">
    <source>
        <dbReference type="ARBA" id="ARBA00022676"/>
    </source>
</evidence>
<keyword evidence="1" id="KW-0328">Glycosyltransferase</keyword>
<evidence type="ECO:0008006" key="4">
    <source>
        <dbReference type="Google" id="ProtNLM"/>
    </source>
</evidence>
<keyword evidence="2" id="KW-0808">Transferase</keyword>
<evidence type="ECO:0000313" key="3">
    <source>
        <dbReference type="EMBL" id="GAI71931.1"/>
    </source>
</evidence>
<dbReference type="AlphaFoldDB" id="X1RYE2"/>
<dbReference type="EMBL" id="BARV01044534">
    <property type="protein sequence ID" value="GAI71931.1"/>
    <property type="molecule type" value="Genomic_DNA"/>
</dbReference>
<dbReference type="GO" id="GO:0005829">
    <property type="term" value="C:cytosol"/>
    <property type="evidence" value="ECO:0007669"/>
    <property type="project" value="TreeGrafter"/>
</dbReference>
<reference evidence="3" key="1">
    <citation type="journal article" date="2014" name="Front. Microbiol.">
        <title>High frequency of phylogenetically diverse reductive dehalogenase-homologous genes in deep subseafloor sedimentary metagenomes.</title>
        <authorList>
            <person name="Kawai M."/>
            <person name="Futagami T."/>
            <person name="Toyoda A."/>
            <person name="Takaki Y."/>
            <person name="Nishi S."/>
            <person name="Hori S."/>
            <person name="Arai W."/>
            <person name="Tsubouchi T."/>
            <person name="Morono Y."/>
            <person name="Uchiyama I."/>
            <person name="Ito T."/>
            <person name="Fujiyama A."/>
            <person name="Inagaki F."/>
            <person name="Takami H."/>
        </authorList>
    </citation>
    <scope>NUCLEOTIDE SEQUENCE</scope>
    <source>
        <strain evidence="3">Expedition CK06-06</strain>
    </source>
</reference>
<comment type="caution">
    <text evidence="3">The sequence shown here is derived from an EMBL/GenBank/DDBJ whole genome shotgun (WGS) entry which is preliminary data.</text>
</comment>
<proteinExistence type="predicted"/>
<dbReference type="SUPFAM" id="SSF53756">
    <property type="entry name" value="UDP-Glycosyltransferase/glycogen phosphorylase"/>
    <property type="match status" value="1"/>
</dbReference>
<sequence length="81" mass="8219">PVSIIVTGAPQETDRVSEIVSESSVDAYNFAGKTSLGELPAVLKKCSLLIGIDSAAVHIAAAVGIPTITIFGPSSPVSWAP</sequence>
<dbReference type="InterPro" id="IPR051199">
    <property type="entry name" value="LPS_LOS_Heptosyltrfase"/>
</dbReference>
<accession>X1RYE2</accession>
<feature type="non-terminal residue" evidence="3">
    <location>
        <position position="81"/>
    </location>
</feature>
<dbReference type="Pfam" id="PF01075">
    <property type="entry name" value="Glyco_transf_9"/>
    <property type="match status" value="1"/>
</dbReference>
<dbReference type="GO" id="GO:0009244">
    <property type="term" value="P:lipopolysaccharide core region biosynthetic process"/>
    <property type="evidence" value="ECO:0007669"/>
    <property type="project" value="TreeGrafter"/>
</dbReference>
<dbReference type="InterPro" id="IPR002201">
    <property type="entry name" value="Glyco_trans_9"/>
</dbReference>
<organism evidence="3">
    <name type="scientific">marine sediment metagenome</name>
    <dbReference type="NCBI Taxonomy" id="412755"/>
    <lineage>
        <taxon>unclassified sequences</taxon>
        <taxon>metagenomes</taxon>
        <taxon>ecological metagenomes</taxon>
    </lineage>
</organism>
<dbReference type="GO" id="GO:0008713">
    <property type="term" value="F:ADP-heptose-lipopolysaccharide heptosyltransferase activity"/>
    <property type="evidence" value="ECO:0007669"/>
    <property type="project" value="TreeGrafter"/>
</dbReference>
<gene>
    <name evidence="3" type="ORF">S06H3_65842</name>
</gene>
<dbReference type="Gene3D" id="3.40.50.2000">
    <property type="entry name" value="Glycogen Phosphorylase B"/>
    <property type="match status" value="1"/>
</dbReference>
<protein>
    <recommendedName>
        <fullName evidence="4">Glycosyl transferase family 9</fullName>
    </recommendedName>
</protein>